<gene>
    <name evidence="4" type="ordered locus">Rcas_3580</name>
</gene>
<dbReference type="EMBL" id="CP000804">
    <property type="protein sequence ID" value="ABU59629.1"/>
    <property type="molecule type" value="Genomic_DNA"/>
</dbReference>
<accession>A7NPY3</accession>
<keyword evidence="5" id="KW-1185">Reference proteome</keyword>
<dbReference type="STRING" id="383372.Rcas_3580"/>
<keyword evidence="1" id="KW-1133">Transmembrane helix</keyword>
<name>A7NPY3_ROSCS</name>
<feature type="signal peptide" evidence="2">
    <location>
        <begin position="1"/>
        <end position="29"/>
    </location>
</feature>
<feature type="transmembrane region" description="Helical" evidence="1">
    <location>
        <begin position="292"/>
        <end position="325"/>
    </location>
</feature>
<organism evidence="4 5">
    <name type="scientific">Roseiflexus castenholzii (strain DSM 13941 / HLO8)</name>
    <dbReference type="NCBI Taxonomy" id="383372"/>
    <lineage>
        <taxon>Bacteria</taxon>
        <taxon>Bacillati</taxon>
        <taxon>Chloroflexota</taxon>
        <taxon>Chloroflexia</taxon>
        <taxon>Chloroflexales</taxon>
        <taxon>Roseiflexineae</taxon>
        <taxon>Roseiflexaceae</taxon>
        <taxon>Roseiflexus</taxon>
    </lineage>
</organism>
<feature type="chain" id="PRO_5002711615" description="DUF8173 domain-containing protein" evidence="2">
    <location>
        <begin position="30"/>
        <end position="437"/>
    </location>
</feature>
<dbReference type="eggNOG" id="COG1664">
    <property type="taxonomic scope" value="Bacteria"/>
</dbReference>
<keyword evidence="1" id="KW-0472">Membrane</keyword>
<keyword evidence="2" id="KW-0732">Signal</keyword>
<evidence type="ECO:0000313" key="5">
    <source>
        <dbReference type="Proteomes" id="UP000000263"/>
    </source>
</evidence>
<feature type="domain" description="DUF8173" evidence="3">
    <location>
        <begin position="225"/>
        <end position="418"/>
    </location>
</feature>
<feature type="transmembrane region" description="Helical" evidence="1">
    <location>
        <begin position="402"/>
        <end position="421"/>
    </location>
</feature>
<evidence type="ECO:0000256" key="1">
    <source>
        <dbReference type="SAM" id="Phobius"/>
    </source>
</evidence>
<dbReference type="AlphaFoldDB" id="A7NPY3"/>
<dbReference type="RefSeq" id="WP_012122052.1">
    <property type="nucleotide sequence ID" value="NC_009767.1"/>
</dbReference>
<evidence type="ECO:0000313" key="4">
    <source>
        <dbReference type="EMBL" id="ABU59629.1"/>
    </source>
</evidence>
<evidence type="ECO:0000259" key="3">
    <source>
        <dbReference type="Pfam" id="PF26514"/>
    </source>
</evidence>
<evidence type="ECO:0000256" key="2">
    <source>
        <dbReference type="SAM" id="SignalP"/>
    </source>
</evidence>
<sequence length="437" mass="44903">MNVSKAHRLAMPLTMAVLLVLALAPARVAAVDRRSGDRVVIGANEIIADDLLVTATTLIIDGRVVGDVVAMAQTIEINGVIEGDLLSVGGGVVLNGTVTDDARVAAGIIRFDPQARVGDTLLGTGASVEMLPGSTLGGSLIFIGGQALLSGNVDGDVLFGGNSLLLRGSVGGDVEAAVDPTTATTWASQIRIEGVASPPSAPAGLTVEHEARIGGDLTYRSSAPATIPVGAVAGQVRFTEELRTTPPQPTIADRLLDVARRFAGLFLLGLILVWLAPRIVQGTIGELETRPVASLGWGVVSILAISLAFMIVTLVTVVLSIMLGFVKLSGLMGITLAAGAIVGMALVVLTILAVAYVAQIVVGFEAGRQVLLRIRPSWVEQPFAPLAVGLLVLVVLTALPAVGWVIGLVSVLLGLGALWMLGRDLLTGRTPLVLAPV</sequence>
<reference evidence="4 5" key="1">
    <citation type="submission" date="2007-08" db="EMBL/GenBank/DDBJ databases">
        <title>Complete sequence of Roseiflexus castenholzii DSM 13941.</title>
        <authorList>
            <consortium name="US DOE Joint Genome Institute"/>
            <person name="Copeland A."/>
            <person name="Lucas S."/>
            <person name="Lapidus A."/>
            <person name="Barry K."/>
            <person name="Glavina del Rio T."/>
            <person name="Dalin E."/>
            <person name="Tice H."/>
            <person name="Pitluck S."/>
            <person name="Thompson L.S."/>
            <person name="Brettin T."/>
            <person name="Bruce D."/>
            <person name="Detter J.C."/>
            <person name="Han C."/>
            <person name="Tapia R."/>
            <person name="Schmutz J."/>
            <person name="Larimer F."/>
            <person name="Land M."/>
            <person name="Hauser L."/>
            <person name="Kyrpides N."/>
            <person name="Mikhailova N."/>
            <person name="Bryant D.A."/>
            <person name="Hanada S."/>
            <person name="Tsukatani Y."/>
            <person name="Richardson P."/>
        </authorList>
    </citation>
    <scope>NUCLEOTIDE SEQUENCE [LARGE SCALE GENOMIC DNA]</scope>
    <source>
        <strain evidence="5">DSM 13941 / HLO8</strain>
    </source>
</reference>
<keyword evidence="1" id="KW-0812">Transmembrane</keyword>
<dbReference type="Proteomes" id="UP000000263">
    <property type="component" value="Chromosome"/>
</dbReference>
<dbReference type="KEGG" id="rca:Rcas_3580"/>
<proteinExistence type="predicted"/>
<feature type="transmembrane region" description="Helical" evidence="1">
    <location>
        <begin position="262"/>
        <end position="280"/>
    </location>
</feature>
<dbReference type="Pfam" id="PF26514">
    <property type="entry name" value="DUF8173"/>
    <property type="match status" value="1"/>
</dbReference>
<protein>
    <recommendedName>
        <fullName evidence="3">DUF8173 domain-containing protein</fullName>
    </recommendedName>
</protein>
<dbReference type="OrthoDB" id="160653at2"/>
<feature type="transmembrane region" description="Helical" evidence="1">
    <location>
        <begin position="378"/>
        <end position="396"/>
    </location>
</feature>
<dbReference type="HOGENOM" id="CLU_036799_0_0_0"/>
<feature type="transmembrane region" description="Helical" evidence="1">
    <location>
        <begin position="331"/>
        <end position="357"/>
    </location>
</feature>
<dbReference type="InterPro" id="IPR058486">
    <property type="entry name" value="DUF8173"/>
</dbReference>